<dbReference type="WBParaSite" id="PS1159_v2.g21277.t1">
    <property type="protein sequence ID" value="PS1159_v2.g21277.t1"/>
    <property type="gene ID" value="PS1159_v2.g21277"/>
</dbReference>
<evidence type="ECO:0000313" key="1">
    <source>
        <dbReference type="Proteomes" id="UP000887580"/>
    </source>
</evidence>
<organism evidence="1 2">
    <name type="scientific">Panagrolaimus sp. PS1159</name>
    <dbReference type="NCBI Taxonomy" id="55785"/>
    <lineage>
        <taxon>Eukaryota</taxon>
        <taxon>Metazoa</taxon>
        <taxon>Ecdysozoa</taxon>
        <taxon>Nematoda</taxon>
        <taxon>Chromadorea</taxon>
        <taxon>Rhabditida</taxon>
        <taxon>Tylenchina</taxon>
        <taxon>Panagrolaimomorpha</taxon>
        <taxon>Panagrolaimoidea</taxon>
        <taxon>Panagrolaimidae</taxon>
        <taxon>Panagrolaimus</taxon>
    </lineage>
</organism>
<dbReference type="Proteomes" id="UP000887580">
    <property type="component" value="Unplaced"/>
</dbReference>
<name>A0AC35FV66_9BILA</name>
<sequence>MNNEKLAAEEKECRFCFCSELESAEGYDQWITPCKCDGSIKWVHQKCFEQWIDFAPIGSVNQRNMCGSCGFTYQRTLEIKPIFEWKFPPFGVLLQFSVDIISTYSLTRDIWGAIRGKRYVFAQNRPFNFWIRHVFPRIKNGRIIKDILETTIFEPKIISLNEK</sequence>
<reference evidence="2" key="1">
    <citation type="submission" date="2022-11" db="UniProtKB">
        <authorList>
            <consortium name="WormBaseParasite"/>
        </authorList>
    </citation>
    <scope>IDENTIFICATION</scope>
</reference>
<proteinExistence type="predicted"/>
<accession>A0AC35FV66</accession>
<evidence type="ECO:0000313" key="2">
    <source>
        <dbReference type="WBParaSite" id="PS1159_v2.g21277.t1"/>
    </source>
</evidence>
<protein>
    <submittedName>
        <fullName evidence="2">RING-CH-type domain-containing protein</fullName>
    </submittedName>
</protein>